<accession>A0A6A5X6H8</accession>
<gene>
    <name evidence="4" type="ORF">BU24DRAFT_403110</name>
</gene>
<dbReference type="PANTHER" id="PTHR31668">
    <property type="entry name" value="GLUCOSE TRANSPORT TRANSCRIPTION REGULATOR RGT1-RELATED-RELATED"/>
    <property type="match status" value="1"/>
</dbReference>
<reference evidence="4" key="1">
    <citation type="journal article" date="2020" name="Stud. Mycol.">
        <title>101 Dothideomycetes genomes: a test case for predicting lifestyles and emergence of pathogens.</title>
        <authorList>
            <person name="Haridas S."/>
            <person name="Albert R."/>
            <person name="Binder M."/>
            <person name="Bloem J."/>
            <person name="Labutti K."/>
            <person name="Salamov A."/>
            <person name="Andreopoulos B."/>
            <person name="Baker S."/>
            <person name="Barry K."/>
            <person name="Bills G."/>
            <person name="Bluhm B."/>
            <person name="Cannon C."/>
            <person name="Castanera R."/>
            <person name="Culley D."/>
            <person name="Daum C."/>
            <person name="Ezra D."/>
            <person name="Gonzalez J."/>
            <person name="Henrissat B."/>
            <person name="Kuo A."/>
            <person name="Liang C."/>
            <person name="Lipzen A."/>
            <person name="Lutzoni F."/>
            <person name="Magnuson J."/>
            <person name="Mondo S."/>
            <person name="Nolan M."/>
            <person name="Ohm R."/>
            <person name="Pangilinan J."/>
            <person name="Park H.-J."/>
            <person name="Ramirez L."/>
            <person name="Alfaro M."/>
            <person name="Sun H."/>
            <person name="Tritt A."/>
            <person name="Yoshinaga Y."/>
            <person name="Zwiers L.-H."/>
            <person name="Turgeon B."/>
            <person name="Goodwin S."/>
            <person name="Spatafora J."/>
            <person name="Crous P."/>
            <person name="Grigoriev I."/>
        </authorList>
    </citation>
    <scope>NUCLEOTIDE SEQUENCE</scope>
    <source>
        <strain evidence="4">CBS 175.79</strain>
    </source>
</reference>
<dbReference type="SUPFAM" id="SSF57701">
    <property type="entry name" value="Zn2/Cys6 DNA-binding domain"/>
    <property type="match status" value="1"/>
</dbReference>
<dbReference type="CDD" id="cd00067">
    <property type="entry name" value="GAL4"/>
    <property type="match status" value="1"/>
</dbReference>
<dbReference type="Proteomes" id="UP000799778">
    <property type="component" value="Unassembled WGS sequence"/>
</dbReference>
<organism evidence="4 5">
    <name type="scientific">Aaosphaeria arxii CBS 175.79</name>
    <dbReference type="NCBI Taxonomy" id="1450172"/>
    <lineage>
        <taxon>Eukaryota</taxon>
        <taxon>Fungi</taxon>
        <taxon>Dikarya</taxon>
        <taxon>Ascomycota</taxon>
        <taxon>Pezizomycotina</taxon>
        <taxon>Dothideomycetes</taxon>
        <taxon>Pleosporomycetidae</taxon>
        <taxon>Pleosporales</taxon>
        <taxon>Pleosporales incertae sedis</taxon>
        <taxon>Aaosphaeria</taxon>
    </lineage>
</organism>
<dbReference type="InterPro" id="IPR050797">
    <property type="entry name" value="Carb_Metab_Trans_Reg"/>
</dbReference>
<dbReference type="PANTHER" id="PTHR31668:SF30">
    <property type="entry name" value="ZN(II)2CYS6 TRANSCRIPTION FACTOR (EUROFUNG)"/>
    <property type="match status" value="1"/>
</dbReference>
<feature type="domain" description="Zn(2)-C6 fungal-type" evidence="3">
    <location>
        <begin position="11"/>
        <end position="40"/>
    </location>
</feature>
<dbReference type="Pfam" id="PF00172">
    <property type="entry name" value="Zn_clus"/>
    <property type="match status" value="1"/>
</dbReference>
<dbReference type="Gene3D" id="4.10.240.10">
    <property type="entry name" value="Zn(2)-C6 fungal-type DNA-binding domain"/>
    <property type="match status" value="1"/>
</dbReference>
<name>A0A6A5X6H8_9PLEO</name>
<dbReference type="GO" id="GO:0008270">
    <property type="term" value="F:zinc ion binding"/>
    <property type="evidence" value="ECO:0007669"/>
    <property type="project" value="InterPro"/>
</dbReference>
<dbReference type="InterPro" id="IPR036864">
    <property type="entry name" value="Zn2-C6_fun-type_DNA-bd_sf"/>
</dbReference>
<dbReference type="CDD" id="cd12148">
    <property type="entry name" value="fungal_TF_MHR"/>
    <property type="match status" value="1"/>
</dbReference>
<evidence type="ECO:0000313" key="5">
    <source>
        <dbReference type="Proteomes" id="UP000799778"/>
    </source>
</evidence>
<evidence type="ECO:0000313" key="4">
    <source>
        <dbReference type="EMBL" id="KAF2008491.1"/>
    </source>
</evidence>
<feature type="compositionally biased region" description="Low complexity" evidence="2">
    <location>
        <begin position="54"/>
        <end position="63"/>
    </location>
</feature>
<dbReference type="OrthoDB" id="2283488at2759"/>
<keyword evidence="1" id="KW-0539">Nucleus</keyword>
<sequence>MQASRSSVRRACDACKRRKVKCDTEHPCANCRIARLDCTYTVAQRKRGPRTILSASSPSCGSSLNLPISIPGPSRSASVASPESRSPDTPSVAYASPLQDSTPRRSVAEFNTVIDSTPSPSVSQSIQSELLCSLQSAIPVPSNPLLVTNHCIDLFMQYVFPTAPWVHEPTLRGHAQLFFADSCTTTFPTATNRYELITLLRGFTLITALCASVVAMMPDMVNPPGQTLAKHFLHASMETLKSFEINDLEHPSAASMTIRLFHSSALQHITGKSGAAWHLQSQAALIANTLRLHSEHTVAQVNDPIESLLLRHHFWAIYASDQVAAAFQNRAFILDDSLFQENVTLQSIEKPGIALLDSERPQYDEQFVWRLLKGFYLFRSVSCQSAKIVLRMRRHGPSVSETDARILTQEYLGYIALIDSMPEWLQIPNLVDSYTDDETERIYKRSFWVQRCTILTVYHSMRLVILRQCIQSRMFESFGLSDDPHGLALKSIEIFSDVLQALQDIPIIYLRVKGEPTVERIRQIGSILLEVIHTIGDETMKDRAQTYCRRLLDLLAALNSKTSDNFMAET</sequence>
<proteinExistence type="predicted"/>
<dbReference type="PROSITE" id="PS00463">
    <property type="entry name" value="ZN2_CY6_FUNGAL_1"/>
    <property type="match status" value="1"/>
</dbReference>
<feature type="compositionally biased region" description="Polar residues" evidence="2">
    <location>
        <begin position="75"/>
        <end position="89"/>
    </location>
</feature>
<dbReference type="AlphaFoldDB" id="A0A6A5X6H8"/>
<keyword evidence="5" id="KW-1185">Reference proteome</keyword>
<evidence type="ECO:0000259" key="3">
    <source>
        <dbReference type="PROSITE" id="PS50048"/>
    </source>
</evidence>
<dbReference type="GO" id="GO:0000981">
    <property type="term" value="F:DNA-binding transcription factor activity, RNA polymerase II-specific"/>
    <property type="evidence" value="ECO:0007669"/>
    <property type="project" value="InterPro"/>
</dbReference>
<feature type="region of interest" description="Disordered" evidence="2">
    <location>
        <begin position="51"/>
        <end position="100"/>
    </location>
</feature>
<protein>
    <recommendedName>
        <fullName evidence="3">Zn(2)-C6 fungal-type domain-containing protein</fullName>
    </recommendedName>
</protein>
<dbReference type="RefSeq" id="XP_033376830.1">
    <property type="nucleotide sequence ID" value="XM_033525556.1"/>
</dbReference>
<dbReference type="SMART" id="SM00066">
    <property type="entry name" value="GAL4"/>
    <property type="match status" value="1"/>
</dbReference>
<evidence type="ECO:0000256" key="2">
    <source>
        <dbReference type="SAM" id="MobiDB-lite"/>
    </source>
</evidence>
<dbReference type="PROSITE" id="PS50048">
    <property type="entry name" value="ZN2_CY6_FUNGAL_2"/>
    <property type="match status" value="1"/>
</dbReference>
<dbReference type="InterPro" id="IPR001138">
    <property type="entry name" value="Zn2Cys6_DnaBD"/>
</dbReference>
<dbReference type="EMBL" id="ML978083">
    <property type="protein sequence ID" value="KAF2008491.1"/>
    <property type="molecule type" value="Genomic_DNA"/>
</dbReference>
<dbReference type="GeneID" id="54282953"/>
<evidence type="ECO:0000256" key="1">
    <source>
        <dbReference type="ARBA" id="ARBA00023242"/>
    </source>
</evidence>